<dbReference type="Pfam" id="PF13561">
    <property type="entry name" value="adh_short_C2"/>
    <property type="match status" value="1"/>
</dbReference>
<sequence>MMKEPRVAVVTGGVAGIGRALTERLASDGFAIAVADKSDPSSLVEALHSQGVKAFGQICDVSSPDDVRAFAEATLGRFGHVDVLVMNAGIYPVSAFVDMTWAEWDRVFSINVDQLFHFTKAFLPGMLDRKWGRIVCISSTTFHAGVPMQSHYVASKGAVIGFARALAAEVGESGITVNTIAPGLVRTENTAAGTQSGLFDALAAQQAIKRTEEPADLVGPLSFLVSEDAAFITGQTLIVDGGWVRT</sequence>
<gene>
    <name evidence="3" type="ORF">UFOPK3772_02077</name>
</gene>
<dbReference type="EMBL" id="CAFBNE010000070">
    <property type="protein sequence ID" value="CAB4959164.1"/>
    <property type="molecule type" value="Genomic_DNA"/>
</dbReference>
<dbReference type="CDD" id="cd05233">
    <property type="entry name" value="SDR_c"/>
    <property type="match status" value="1"/>
</dbReference>
<proteinExistence type="inferred from homology"/>
<name>A0A6J7L084_9ZZZZ</name>
<evidence type="ECO:0000256" key="1">
    <source>
        <dbReference type="ARBA" id="ARBA00006484"/>
    </source>
</evidence>
<dbReference type="GO" id="GO:0032787">
    <property type="term" value="P:monocarboxylic acid metabolic process"/>
    <property type="evidence" value="ECO:0007669"/>
    <property type="project" value="UniProtKB-ARBA"/>
</dbReference>
<dbReference type="InterPro" id="IPR050259">
    <property type="entry name" value="SDR"/>
</dbReference>
<dbReference type="SMART" id="SM00822">
    <property type="entry name" value="PKS_KR"/>
    <property type="match status" value="1"/>
</dbReference>
<dbReference type="PANTHER" id="PTHR42879:SF2">
    <property type="entry name" value="3-OXOACYL-[ACYL-CARRIER-PROTEIN] REDUCTASE FABG"/>
    <property type="match status" value="1"/>
</dbReference>
<protein>
    <submittedName>
        <fullName evidence="3">Unannotated protein</fullName>
    </submittedName>
</protein>
<feature type="domain" description="Ketoreductase" evidence="2">
    <location>
        <begin position="6"/>
        <end position="183"/>
    </location>
</feature>
<accession>A0A6J7L084</accession>
<dbReference type="InterPro" id="IPR036291">
    <property type="entry name" value="NAD(P)-bd_dom_sf"/>
</dbReference>
<dbReference type="PROSITE" id="PS00061">
    <property type="entry name" value="ADH_SHORT"/>
    <property type="match status" value="1"/>
</dbReference>
<dbReference type="InterPro" id="IPR020904">
    <property type="entry name" value="Sc_DH/Rdtase_CS"/>
</dbReference>
<organism evidence="3">
    <name type="scientific">freshwater metagenome</name>
    <dbReference type="NCBI Taxonomy" id="449393"/>
    <lineage>
        <taxon>unclassified sequences</taxon>
        <taxon>metagenomes</taxon>
        <taxon>ecological metagenomes</taxon>
    </lineage>
</organism>
<dbReference type="Gene3D" id="3.40.50.720">
    <property type="entry name" value="NAD(P)-binding Rossmann-like Domain"/>
    <property type="match status" value="1"/>
</dbReference>
<evidence type="ECO:0000313" key="3">
    <source>
        <dbReference type="EMBL" id="CAB4959164.1"/>
    </source>
</evidence>
<dbReference type="AlphaFoldDB" id="A0A6J7L084"/>
<dbReference type="InterPro" id="IPR057326">
    <property type="entry name" value="KR_dom"/>
</dbReference>
<dbReference type="FunFam" id="3.40.50.720:FF:000084">
    <property type="entry name" value="Short-chain dehydrogenase reductase"/>
    <property type="match status" value="1"/>
</dbReference>
<comment type="similarity">
    <text evidence="1">Belongs to the short-chain dehydrogenases/reductases (SDR) family.</text>
</comment>
<evidence type="ECO:0000259" key="2">
    <source>
        <dbReference type="SMART" id="SM00822"/>
    </source>
</evidence>
<dbReference type="PANTHER" id="PTHR42879">
    <property type="entry name" value="3-OXOACYL-(ACYL-CARRIER-PROTEIN) REDUCTASE"/>
    <property type="match status" value="1"/>
</dbReference>
<dbReference type="PRINTS" id="PR00080">
    <property type="entry name" value="SDRFAMILY"/>
</dbReference>
<dbReference type="PRINTS" id="PR00081">
    <property type="entry name" value="GDHRDH"/>
</dbReference>
<dbReference type="InterPro" id="IPR002347">
    <property type="entry name" value="SDR_fam"/>
</dbReference>
<reference evidence="3" key="1">
    <citation type="submission" date="2020-05" db="EMBL/GenBank/DDBJ databases">
        <authorList>
            <person name="Chiriac C."/>
            <person name="Salcher M."/>
            <person name="Ghai R."/>
            <person name="Kavagutti S V."/>
        </authorList>
    </citation>
    <scope>NUCLEOTIDE SEQUENCE</scope>
</reference>
<dbReference type="SUPFAM" id="SSF51735">
    <property type="entry name" value="NAD(P)-binding Rossmann-fold domains"/>
    <property type="match status" value="1"/>
</dbReference>